<organism evidence="11 12">
    <name type="scientific">Zophobas morio</name>
    <dbReference type="NCBI Taxonomy" id="2755281"/>
    <lineage>
        <taxon>Eukaryota</taxon>
        <taxon>Metazoa</taxon>
        <taxon>Ecdysozoa</taxon>
        <taxon>Arthropoda</taxon>
        <taxon>Hexapoda</taxon>
        <taxon>Insecta</taxon>
        <taxon>Pterygota</taxon>
        <taxon>Neoptera</taxon>
        <taxon>Endopterygota</taxon>
        <taxon>Coleoptera</taxon>
        <taxon>Polyphaga</taxon>
        <taxon>Cucujiformia</taxon>
        <taxon>Tenebrionidae</taxon>
        <taxon>Zophobas</taxon>
    </lineage>
</organism>
<keyword evidence="3" id="KW-0963">Cytoplasm</keyword>
<comment type="caution">
    <text evidence="11">The sequence shown here is derived from an EMBL/GenBank/DDBJ whole genome shotgun (WGS) entry which is preliminary data.</text>
</comment>
<keyword evidence="7" id="KW-0594">Phospholipid biosynthesis</keyword>
<evidence type="ECO:0000313" key="12">
    <source>
        <dbReference type="Proteomes" id="UP001168821"/>
    </source>
</evidence>
<dbReference type="GO" id="GO:0006633">
    <property type="term" value="P:fatty acid biosynthetic process"/>
    <property type="evidence" value="ECO:0007669"/>
    <property type="project" value="InterPro"/>
</dbReference>
<proteinExistence type="inferred from homology"/>
<dbReference type="EC" id="2.3.1.274" evidence="9"/>
<dbReference type="InterPro" id="IPR003664">
    <property type="entry name" value="FA_synthesis"/>
</dbReference>
<comment type="subcellular location">
    <subcellularLocation>
        <location evidence="2">Cytoplasm</location>
    </subcellularLocation>
</comment>
<keyword evidence="5" id="KW-0808">Transferase</keyword>
<sequence length="229" mass="24845">MYKIAFDVMGADNGVKPAVSSTINFIKNHKDLHVVLVGDAALIEAELKTKKYNPEQISIKGTTEEITMHDGIMDVRRKKDSSMVVSLEMVKAKEVDAMMTGGNSAAFIAGSHFIVKEMNGITRPGFMPTIPTIVPGKTTLLLDAGANLENSPAELVNFAKLATIYLQNVKGIENPAVGLLNVGEEDHKGGEVQKETYKLLQADKSINFYGNLETREMTSGKVDIMVTDG</sequence>
<reference evidence="11" key="1">
    <citation type="journal article" date="2023" name="G3 (Bethesda)">
        <title>Whole genome assemblies of Zophobas morio and Tenebrio molitor.</title>
        <authorList>
            <person name="Kaur S."/>
            <person name="Stinson S.A."/>
            <person name="diCenzo G.C."/>
        </authorList>
    </citation>
    <scope>NUCLEOTIDE SEQUENCE</scope>
    <source>
        <strain evidence="11">QUZm001</strain>
    </source>
</reference>
<dbReference type="SUPFAM" id="SSF53659">
    <property type="entry name" value="Isocitrate/Isopropylmalate dehydrogenase-like"/>
    <property type="match status" value="1"/>
</dbReference>
<evidence type="ECO:0000256" key="2">
    <source>
        <dbReference type="ARBA" id="ARBA00004496"/>
    </source>
</evidence>
<dbReference type="Proteomes" id="UP001168821">
    <property type="component" value="Unassembled WGS sequence"/>
</dbReference>
<dbReference type="PANTHER" id="PTHR30100:SF1">
    <property type="entry name" value="PHOSPHATE ACYLTRANSFERASE"/>
    <property type="match status" value="1"/>
</dbReference>
<name>A0AA38HIN4_9CUCU</name>
<evidence type="ECO:0000256" key="5">
    <source>
        <dbReference type="ARBA" id="ARBA00022679"/>
    </source>
</evidence>
<evidence type="ECO:0000256" key="1">
    <source>
        <dbReference type="ARBA" id="ARBA00001232"/>
    </source>
</evidence>
<comment type="catalytic activity">
    <reaction evidence="1">
        <text>a fatty acyl-[ACP] + phosphate = an acyl phosphate + holo-[ACP]</text>
        <dbReference type="Rhea" id="RHEA:42292"/>
        <dbReference type="Rhea" id="RHEA-COMP:9685"/>
        <dbReference type="Rhea" id="RHEA-COMP:14125"/>
        <dbReference type="ChEBI" id="CHEBI:43474"/>
        <dbReference type="ChEBI" id="CHEBI:59918"/>
        <dbReference type="ChEBI" id="CHEBI:64479"/>
        <dbReference type="ChEBI" id="CHEBI:138651"/>
        <dbReference type="EC" id="2.3.1.274"/>
    </reaction>
</comment>
<keyword evidence="6" id="KW-0443">Lipid metabolism</keyword>
<dbReference type="HAMAP" id="MF_00019">
    <property type="entry name" value="PlsX"/>
    <property type="match status" value="1"/>
</dbReference>
<dbReference type="Pfam" id="PF02504">
    <property type="entry name" value="FA_synthesis"/>
    <property type="match status" value="1"/>
</dbReference>
<dbReference type="AlphaFoldDB" id="A0AA38HIN4"/>
<dbReference type="GO" id="GO:0005737">
    <property type="term" value="C:cytoplasm"/>
    <property type="evidence" value="ECO:0007669"/>
    <property type="project" value="UniProtKB-SubCell"/>
</dbReference>
<evidence type="ECO:0000256" key="9">
    <source>
        <dbReference type="ARBA" id="ARBA00024069"/>
    </source>
</evidence>
<evidence type="ECO:0000256" key="8">
    <source>
        <dbReference type="ARBA" id="ARBA00023264"/>
    </source>
</evidence>
<dbReference type="EMBL" id="JALNTZ010003774">
    <property type="protein sequence ID" value="KAJ3615998.1"/>
    <property type="molecule type" value="Genomic_DNA"/>
</dbReference>
<gene>
    <name evidence="11" type="ORF">Zmor_012126</name>
</gene>
<evidence type="ECO:0000256" key="4">
    <source>
        <dbReference type="ARBA" id="ARBA00022516"/>
    </source>
</evidence>
<dbReference type="GO" id="GO:0008654">
    <property type="term" value="P:phospholipid biosynthetic process"/>
    <property type="evidence" value="ECO:0007669"/>
    <property type="project" value="UniProtKB-KW"/>
</dbReference>
<evidence type="ECO:0000256" key="10">
    <source>
        <dbReference type="ARBA" id="ARBA00046608"/>
    </source>
</evidence>
<comment type="subunit">
    <text evidence="10">Homodimer. Probably interacts with PlsY.</text>
</comment>
<protein>
    <recommendedName>
        <fullName evidence="9">phosphate acyltransferase</fullName>
        <ecNumber evidence="9">2.3.1.274</ecNumber>
    </recommendedName>
</protein>
<keyword evidence="8" id="KW-1208">Phospholipid metabolism</keyword>
<evidence type="ECO:0000256" key="3">
    <source>
        <dbReference type="ARBA" id="ARBA00022490"/>
    </source>
</evidence>
<accession>A0AA38HIN4</accession>
<evidence type="ECO:0000256" key="6">
    <source>
        <dbReference type="ARBA" id="ARBA00023098"/>
    </source>
</evidence>
<evidence type="ECO:0000313" key="11">
    <source>
        <dbReference type="EMBL" id="KAJ3615998.1"/>
    </source>
</evidence>
<dbReference type="InterPro" id="IPR012281">
    <property type="entry name" value="Phospholipid_synth_PlsX-like"/>
</dbReference>
<keyword evidence="4" id="KW-0444">Lipid biosynthesis</keyword>
<dbReference type="PANTHER" id="PTHR30100">
    <property type="entry name" value="FATTY ACID/PHOSPHOLIPID SYNTHESIS PROTEIN PLSX"/>
    <property type="match status" value="1"/>
</dbReference>
<dbReference type="Gene3D" id="3.40.718.10">
    <property type="entry name" value="Isopropylmalate Dehydrogenase"/>
    <property type="match status" value="1"/>
</dbReference>
<keyword evidence="12" id="KW-1185">Reference proteome</keyword>
<evidence type="ECO:0000256" key="7">
    <source>
        <dbReference type="ARBA" id="ARBA00023209"/>
    </source>
</evidence>
<dbReference type="GO" id="GO:0043811">
    <property type="term" value="F:phosphate:acyl-[acyl carrier protein] acyltransferase activity"/>
    <property type="evidence" value="ECO:0007669"/>
    <property type="project" value="UniProtKB-EC"/>
</dbReference>